<name>B4GYU4_DROPE</name>
<protein>
    <submittedName>
        <fullName evidence="1">GL27235</fullName>
    </submittedName>
</protein>
<dbReference type="HOGENOM" id="CLU_2815165_0_0_1"/>
<dbReference type="EMBL" id="CH479198">
    <property type="protein sequence ID" value="EDW27962.1"/>
    <property type="molecule type" value="Genomic_DNA"/>
</dbReference>
<evidence type="ECO:0000313" key="2">
    <source>
        <dbReference type="Proteomes" id="UP000008744"/>
    </source>
</evidence>
<dbReference type="Proteomes" id="UP000008744">
    <property type="component" value="Unassembled WGS sequence"/>
</dbReference>
<sequence>MDMDVDMEFDKASANILAGCNSIRMLEMIHSNLESSICSHEVSLKSPLEIHLPLPGAAAFPEAALKR</sequence>
<organism evidence="2">
    <name type="scientific">Drosophila persimilis</name>
    <name type="common">Fruit fly</name>
    <dbReference type="NCBI Taxonomy" id="7234"/>
    <lineage>
        <taxon>Eukaryota</taxon>
        <taxon>Metazoa</taxon>
        <taxon>Ecdysozoa</taxon>
        <taxon>Arthropoda</taxon>
        <taxon>Hexapoda</taxon>
        <taxon>Insecta</taxon>
        <taxon>Pterygota</taxon>
        <taxon>Neoptera</taxon>
        <taxon>Endopterygota</taxon>
        <taxon>Diptera</taxon>
        <taxon>Brachycera</taxon>
        <taxon>Muscomorpha</taxon>
        <taxon>Ephydroidea</taxon>
        <taxon>Drosophilidae</taxon>
        <taxon>Drosophila</taxon>
        <taxon>Sophophora</taxon>
    </lineage>
</organism>
<gene>
    <name evidence="1" type="primary">Dper\GL27235</name>
    <name evidence="1" type="ORF">Dper_GL27235</name>
</gene>
<dbReference type="AlphaFoldDB" id="B4GYU4"/>
<evidence type="ECO:0000313" key="1">
    <source>
        <dbReference type="EMBL" id="EDW27962.1"/>
    </source>
</evidence>
<keyword evidence="2" id="KW-1185">Reference proteome</keyword>
<reference evidence="1 2" key="1">
    <citation type="journal article" date="2007" name="Nature">
        <title>Evolution of genes and genomes on the Drosophila phylogeny.</title>
        <authorList>
            <consortium name="Drosophila 12 Genomes Consortium"/>
            <person name="Clark A.G."/>
            <person name="Eisen M.B."/>
            <person name="Smith D.R."/>
            <person name="Bergman C.M."/>
            <person name="Oliver B."/>
            <person name="Markow T.A."/>
            <person name="Kaufman T.C."/>
            <person name="Kellis M."/>
            <person name="Gelbart W."/>
            <person name="Iyer V.N."/>
            <person name="Pollard D.A."/>
            <person name="Sackton T.B."/>
            <person name="Larracuente A.M."/>
            <person name="Singh N.D."/>
            <person name="Abad J.P."/>
            <person name="Abt D.N."/>
            <person name="Adryan B."/>
            <person name="Aguade M."/>
            <person name="Akashi H."/>
            <person name="Anderson W.W."/>
            <person name="Aquadro C.F."/>
            <person name="Ardell D.H."/>
            <person name="Arguello R."/>
            <person name="Artieri C.G."/>
            <person name="Barbash D.A."/>
            <person name="Barker D."/>
            <person name="Barsanti P."/>
            <person name="Batterham P."/>
            <person name="Batzoglou S."/>
            <person name="Begun D."/>
            <person name="Bhutkar A."/>
            <person name="Blanco E."/>
            <person name="Bosak S.A."/>
            <person name="Bradley R.K."/>
            <person name="Brand A.D."/>
            <person name="Brent M.R."/>
            <person name="Brooks A.N."/>
            <person name="Brown R.H."/>
            <person name="Butlin R.K."/>
            <person name="Caggese C."/>
            <person name="Calvi B.R."/>
            <person name="Bernardo de Carvalho A."/>
            <person name="Caspi A."/>
            <person name="Castrezana S."/>
            <person name="Celniker S.E."/>
            <person name="Chang J.L."/>
            <person name="Chapple C."/>
            <person name="Chatterji S."/>
            <person name="Chinwalla A."/>
            <person name="Civetta A."/>
            <person name="Clifton S.W."/>
            <person name="Comeron J.M."/>
            <person name="Costello J.C."/>
            <person name="Coyne J.A."/>
            <person name="Daub J."/>
            <person name="David R.G."/>
            <person name="Delcher A.L."/>
            <person name="Delehaunty K."/>
            <person name="Do C.B."/>
            <person name="Ebling H."/>
            <person name="Edwards K."/>
            <person name="Eickbush T."/>
            <person name="Evans J.D."/>
            <person name="Filipski A."/>
            <person name="Findeiss S."/>
            <person name="Freyhult E."/>
            <person name="Fulton L."/>
            <person name="Fulton R."/>
            <person name="Garcia A.C."/>
            <person name="Gardiner A."/>
            <person name="Garfield D.A."/>
            <person name="Garvin B.E."/>
            <person name="Gibson G."/>
            <person name="Gilbert D."/>
            <person name="Gnerre S."/>
            <person name="Godfrey J."/>
            <person name="Good R."/>
            <person name="Gotea V."/>
            <person name="Gravely B."/>
            <person name="Greenberg A.J."/>
            <person name="Griffiths-Jones S."/>
            <person name="Gross S."/>
            <person name="Guigo R."/>
            <person name="Gustafson E.A."/>
            <person name="Haerty W."/>
            <person name="Hahn M.W."/>
            <person name="Halligan D.L."/>
            <person name="Halpern A.L."/>
            <person name="Halter G.M."/>
            <person name="Han M.V."/>
            <person name="Heger A."/>
            <person name="Hillier L."/>
            <person name="Hinrichs A.S."/>
            <person name="Holmes I."/>
            <person name="Hoskins R.A."/>
            <person name="Hubisz M.J."/>
            <person name="Hultmark D."/>
            <person name="Huntley M.A."/>
            <person name="Jaffe D.B."/>
            <person name="Jagadeeshan S."/>
            <person name="Jeck W.R."/>
            <person name="Johnson J."/>
            <person name="Jones C.D."/>
            <person name="Jordan W.C."/>
            <person name="Karpen G.H."/>
            <person name="Kataoka E."/>
            <person name="Keightley P.D."/>
            <person name="Kheradpour P."/>
            <person name="Kirkness E.F."/>
            <person name="Koerich L.B."/>
            <person name="Kristiansen K."/>
            <person name="Kudrna D."/>
            <person name="Kulathinal R.J."/>
            <person name="Kumar S."/>
            <person name="Kwok R."/>
            <person name="Lander E."/>
            <person name="Langley C.H."/>
            <person name="Lapoint R."/>
            <person name="Lazzaro B.P."/>
            <person name="Lee S.J."/>
            <person name="Levesque L."/>
            <person name="Li R."/>
            <person name="Lin C.F."/>
            <person name="Lin M.F."/>
            <person name="Lindblad-Toh K."/>
            <person name="Llopart A."/>
            <person name="Long M."/>
            <person name="Low L."/>
            <person name="Lozovsky E."/>
            <person name="Lu J."/>
            <person name="Luo M."/>
            <person name="Machado C.A."/>
            <person name="Makalowski W."/>
            <person name="Marzo M."/>
            <person name="Matsuda M."/>
            <person name="Matzkin L."/>
            <person name="McAllister B."/>
            <person name="McBride C.S."/>
            <person name="McKernan B."/>
            <person name="McKernan K."/>
            <person name="Mendez-Lago M."/>
            <person name="Minx P."/>
            <person name="Mollenhauer M.U."/>
            <person name="Montooth K."/>
            <person name="Mount S.M."/>
            <person name="Mu X."/>
            <person name="Myers E."/>
            <person name="Negre B."/>
            <person name="Newfeld S."/>
            <person name="Nielsen R."/>
            <person name="Noor M.A."/>
            <person name="O'Grady P."/>
            <person name="Pachter L."/>
            <person name="Papaceit M."/>
            <person name="Parisi M.J."/>
            <person name="Parisi M."/>
            <person name="Parts L."/>
            <person name="Pedersen J.S."/>
            <person name="Pesole G."/>
            <person name="Phillippy A.M."/>
            <person name="Ponting C.P."/>
            <person name="Pop M."/>
            <person name="Porcelli D."/>
            <person name="Powell J.R."/>
            <person name="Prohaska S."/>
            <person name="Pruitt K."/>
            <person name="Puig M."/>
            <person name="Quesneville H."/>
            <person name="Ram K.R."/>
            <person name="Rand D."/>
            <person name="Rasmussen M.D."/>
            <person name="Reed L.K."/>
            <person name="Reenan R."/>
            <person name="Reily A."/>
            <person name="Remington K.A."/>
            <person name="Rieger T.T."/>
            <person name="Ritchie M.G."/>
            <person name="Robin C."/>
            <person name="Rogers Y.H."/>
            <person name="Rohde C."/>
            <person name="Rozas J."/>
            <person name="Rubenfield M.J."/>
            <person name="Ruiz A."/>
            <person name="Russo S."/>
            <person name="Salzberg S.L."/>
            <person name="Sanchez-Gracia A."/>
            <person name="Saranga D.J."/>
            <person name="Sato H."/>
            <person name="Schaeffer S.W."/>
            <person name="Schatz M.C."/>
            <person name="Schlenke T."/>
            <person name="Schwartz R."/>
            <person name="Segarra C."/>
            <person name="Singh R.S."/>
            <person name="Sirot L."/>
            <person name="Sirota M."/>
            <person name="Sisneros N.B."/>
            <person name="Smith C.D."/>
            <person name="Smith T.F."/>
            <person name="Spieth J."/>
            <person name="Stage D.E."/>
            <person name="Stark A."/>
            <person name="Stephan W."/>
            <person name="Strausberg R.L."/>
            <person name="Strempel S."/>
            <person name="Sturgill D."/>
            <person name="Sutton G."/>
            <person name="Sutton G.G."/>
            <person name="Tao W."/>
            <person name="Teichmann S."/>
            <person name="Tobari Y.N."/>
            <person name="Tomimura Y."/>
            <person name="Tsolas J.M."/>
            <person name="Valente V.L."/>
            <person name="Venter E."/>
            <person name="Venter J.C."/>
            <person name="Vicario S."/>
            <person name="Vieira F.G."/>
            <person name="Vilella A.J."/>
            <person name="Villasante A."/>
            <person name="Walenz B."/>
            <person name="Wang J."/>
            <person name="Wasserman M."/>
            <person name="Watts T."/>
            <person name="Wilson D."/>
            <person name="Wilson R.K."/>
            <person name="Wing R.A."/>
            <person name="Wolfner M.F."/>
            <person name="Wong A."/>
            <person name="Wong G.K."/>
            <person name="Wu C.I."/>
            <person name="Wu G."/>
            <person name="Yamamoto D."/>
            <person name="Yang H.P."/>
            <person name="Yang S.P."/>
            <person name="Yorke J.A."/>
            <person name="Yoshida K."/>
            <person name="Zdobnov E."/>
            <person name="Zhang P."/>
            <person name="Zhang Y."/>
            <person name="Zimin A.V."/>
            <person name="Baldwin J."/>
            <person name="Abdouelleil A."/>
            <person name="Abdulkadir J."/>
            <person name="Abebe A."/>
            <person name="Abera B."/>
            <person name="Abreu J."/>
            <person name="Acer S.C."/>
            <person name="Aftuck L."/>
            <person name="Alexander A."/>
            <person name="An P."/>
            <person name="Anderson E."/>
            <person name="Anderson S."/>
            <person name="Arachi H."/>
            <person name="Azer M."/>
            <person name="Bachantsang P."/>
            <person name="Barry A."/>
            <person name="Bayul T."/>
            <person name="Berlin A."/>
            <person name="Bessette D."/>
            <person name="Bloom T."/>
            <person name="Blye J."/>
            <person name="Boguslavskiy L."/>
            <person name="Bonnet C."/>
            <person name="Boukhgalter B."/>
            <person name="Bourzgui I."/>
            <person name="Brown A."/>
            <person name="Cahill P."/>
            <person name="Channer S."/>
            <person name="Cheshatsang Y."/>
            <person name="Chuda L."/>
            <person name="Citroen M."/>
            <person name="Collymore A."/>
            <person name="Cooke P."/>
            <person name="Costello M."/>
            <person name="D'Aco K."/>
            <person name="Daza R."/>
            <person name="De Haan G."/>
            <person name="DeGray S."/>
            <person name="DeMaso C."/>
            <person name="Dhargay N."/>
            <person name="Dooley K."/>
            <person name="Dooley E."/>
            <person name="Doricent M."/>
            <person name="Dorje P."/>
            <person name="Dorjee K."/>
            <person name="Dupes A."/>
            <person name="Elong R."/>
            <person name="Falk J."/>
            <person name="Farina A."/>
            <person name="Faro S."/>
            <person name="Ferguson D."/>
            <person name="Fisher S."/>
            <person name="Foley C.D."/>
            <person name="Franke A."/>
            <person name="Friedrich D."/>
            <person name="Gadbois L."/>
            <person name="Gearin G."/>
            <person name="Gearin C.R."/>
            <person name="Giannoukos G."/>
            <person name="Goode T."/>
            <person name="Graham J."/>
            <person name="Grandbois E."/>
            <person name="Grewal S."/>
            <person name="Gyaltsen K."/>
            <person name="Hafez N."/>
            <person name="Hagos B."/>
            <person name="Hall J."/>
            <person name="Henson C."/>
            <person name="Hollinger A."/>
            <person name="Honan T."/>
            <person name="Huard M.D."/>
            <person name="Hughes L."/>
            <person name="Hurhula B."/>
            <person name="Husby M.E."/>
            <person name="Kamat A."/>
            <person name="Kanga B."/>
            <person name="Kashin S."/>
            <person name="Khazanovich D."/>
            <person name="Kisner P."/>
            <person name="Lance K."/>
            <person name="Lara M."/>
            <person name="Lee W."/>
            <person name="Lennon N."/>
            <person name="Letendre F."/>
            <person name="LeVine R."/>
            <person name="Lipovsky A."/>
            <person name="Liu X."/>
            <person name="Liu J."/>
            <person name="Liu S."/>
            <person name="Lokyitsang T."/>
            <person name="Lokyitsang Y."/>
            <person name="Lubonja R."/>
            <person name="Lui A."/>
            <person name="MacDonald P."/>
            <person name="Magnisalis V."/>
            <person name="Maru K."/>
            <person name="Matthews C."/>
            <person name="McCusker W."/>
            <person name="McDonough S."/>
            <person name="Mehta T."/>
            <person name="Meldrim J."/>
            <person name="Meneus L."/>
            <person name="Mihai O."/>
            <person name="Mihalev A."/>
            <person name="Mihova T."/>
            <person name="Mittelman R."/>
            <person name="Mlenga V."/>
            <person name="Montmayeur A."/>
            <person name="Mulrain L."/>
            <person name="Navidi A."/>
            <person name="Naylor J."/>
            <person name="Negash T."/>
            <person name="Nguyen T."/>
            <person name="Nguyen N."/>
            <person name="Nicol R."/>
            <person name="Norbu C."/>
            <person name="Norbu N."/>
            <person name="Novod N."/>
            <person name="O'Neill B."/>
            <person name="Osman S."/>
            <person name="Markiewicz E."/>
            <person name="Oyono O.L."/>
            <person name="Patti C."/>
            <person name="Phunkhang P."/>
            <person name="Pierre F."/>
            <person name="Priest M."/>
            <person name="Raghuraman S."/>
            <person name="Rege F."/>
            <person name="Reyes R."/>
            <person name="Rise C."/>
            <person name="Rogov P."/>
            <person name="Ross K."/>
            <person name="Ryan E."/>
            <person name="Settipalli S."/>
            <person name="Shea T."/>
            <person name="Sherpa N."/>
            <person name="Shi L."/>
            <person name="Shih D."/>
            <person name="Sparrow T."/>
            <person name="Spaulding J."/>
            <person name="Stalker J."/>
            <person name="Stange-Thomann N."/>
            <person name="Stavropoulos S."/>
            <person name="Stone C."/>
            <person name="Strader C."/>
            <person name="Tesfaye S."/>
            <person name="Thomson T."/>
            <person name="Thoulutsang Y."/>
            <person name="Thoulutsang D."/>
            <person name="Topham K."/>
            <person name="Topping I."/>
            <person name="Tsamla T."/>
            <person name="Vassiliev H."/>
            <person name="Vo A."/>
            <person name="Wangchuk T."/>
            <person name="Wangdi T."/>
            <person name="Weiand M."/>
            <person name="Wilkinson J."/>
            <person name="Wilson A."/>
            <person name="Yadav S."/>
            <person name="Young G."/>
            <person name="Yu Q."/>
            <person name="Zembek L."/>
            <person name="Zhong D."/>
            <person name="Zimmer A."/>
            <person name="Zwirko Z."/>
            <person name="Jaffe D.B."/>
            <person name="Alvarez P."/>
            <person name="Brockman W."/>
            <person name="Butler J."/>
            <person name="Chin C."/>
            <person name="Gnerre S."/>
            <person name="Grabherr M."/>
            <person name="Kleber M."/>
            <person name="Mauceli E."/>
            <person name="MacCallum I."/>
        </authorList>
    </citation>
    <scope>NUCLEOTIDE SEQUENCE [LARGE SCALE GENOMIC DNA]</scope>
    <source>
        <strain evidence="2">MSH-3 / Tucson 14011-0111.49</strain>
    </source>
</reference>
<accession>B4GYU4</accession>
<proteinExistence type="predicted"/>